<name>A0AAN8KD38_PATCE</name>
<comment type="caution">
    <text evidence="1">The sequence shown here is derived from an EMBL/GenBank/DDBJ whole genome shotgun (WGS) entry which is preliminary data.</text>
</comment>
<evidence type="ECO:0000313" key="1">
    <source>
        <dbReference type="EMBL" id="KAK6188836.1"/>
    </source>
</evidence>
<evidence type="ECO:0000313" key="2">
    <source>
        <dbReference type="Proteomes" id="UP001347796"/>
    </source>
</evidence>
<dbReference type="AlphaFoldDB" id="A0AAN8KD38"/>
<dbReference type="EMBL" id="JAZGQO010000003">
    <property type="protein sequence ID" value="KAK6188836.1"/>
    <property type="molecule type" value="Genomic_DNA"/>
</dbReference>
<sequence length="126" mass="14563">MTKPGMNHNLENVSLTRRSGSPVIDDHFYCSCEITADNDDVYIDTRVSFLGLKVGTYNGSVTIYSRDYTVRYDANNTDMTPVDIAGYTYLINKQIKRTKGPIYLVYEGDKLDDYYERIWIDYKGKE</sequence>
<organism evidence="1 2">
    <name type="scientific">Patella caerulea</name>
    <name type="common">Rayed Mediterranean limpet</name>
    <dbReference type="NCBI Taxonomy" id="87958"/>
    <lineage>
        <taxon>Eukaryota</taxon>
        <taxon>Metazoa</taxon>
        <taxon>Spiralia</taxon>
        <taxon>Lophotrochozoa</taxon>
        <taxon>Mollusca</taxon>
        <taxon>Gastropoda</taxon>
        <taxon>Patellogastropoda</taxon>
        <taxon>Patelloidea</taxon>
        <taxon>Patellidae</taxon>
        <taxon>Patella</taxon>
    </lineage>
</organism>
<accession>A0AAN8KD38</accession>
<reference evidence="1 2" key="1">
    <citation type="submission" date="2024-01" db="EMBL/GenBank/DDBJ databases">
        <title>The genome of the rayed Mediterranean limpet Patella caerulea (Linnaeus, 1758).</title>
        <authorList>
            <person name="Anh-Thu Weber A."/>
            <person name="Halstead-Nussloch G."/>
        </authorList>
    </citation>
    <scope>NUCLEOTIDE SEQUENCE [LARGE SCALE GENOMIC DNA]</scope>
    <source>
        <strain evidence="1">AATW-2023a</strain>
        <tissue evidence="1">Whole specimen</tissue>
    </source>
</reference>
<protein>
    <submittedName>
        <fullName evidence="1">Uncharacterized protein</fullName>
    </submittedName>
</protein>
<keyword evidence="2" id="KW-1185">Reference proteome</keyword>
<proteinExistence type="predicted"/>
<gene>
    <name evidence="1" type="ORF">SNE40_004934</name>
</gene>
<dbReference type="Proteomes" id="UP001347796">
    <property type="component" value="Unassembled WGS sequence"/>
</dbReference>